<keyword evidence="3" id="KW-1185">Reference proteome</keyword>
<dbReference type="EMBL" id="AWQX01000158">
    <property type="protein sequence ID" value="EST30571.1"/>
    <property type="molecule type" value="Genomic_DNA"/>
</dbReference>
<evidence type="ECO:0000256" key="1">
    <source>
        <dbReference type="SAM" id="MobiDB-lite"/>
    </source>
</evidence>
<evidence type="ECO:0000313" key="2">
    <source>
        <dbReference type="EMBL" id="EST30571.1"/>
    </source>
</evidence>
<dbReference type="OrthoDB" id="4286217at2"/>
<comment type="caution">
    <text evidence="2">The sequence shown here is derived from an EMBL/GenBank/DDBJ whole genome shotgun (WGS) entry which is preliminary data.</text>
</comment>
<sequence length="111" mass="12025">MSDLRLEGTIFEDLKRTFSTIADRMDTARRTLRNTDGSVVGPPDLVNDVHAFADDWGYGIKQLGKHNQNAIKMINNIGSSFGQLDQQLAESMKAPKSGGVGKSGKSGKKEG</sequence>
<dbReference type="STRING" id="1352936.M878_17800"/>
<reference evidence="2 3" key="1">
    <citation type="journal article" date="2014" name="Genome Announc.">
        <title>Draft Genome Sequence of Streptomyces roseochromogenes subsp. oscitans DS 12.976, Producer of the Aminocoumarin Antibiotic Clorobiocin.</title>
        <authorList>
            <person name="Ruckert C."/>
            <person name="Kalinowski J."/>
            <person name="Heide L."/>
            <person name="Apel A.K."/>
        </authorList>
    </citation>
    <scope>NUCLEOTIDE SEQUENCE [LARGE SCALE GENOMIC DNA]</scope>
    <source>
        <strain evidence="2 3">DS 12.976</strain>
    </source>
</reference>
<gene>
    <name evidence="2" type="ORF">M878_17800</name>
</gene>
<dbReference type="AlphaFoldDB" id="V6KGJ0"/>
<dbReference type="PATRIC" id="fig|1352936.5.peg.3735"/>
<dbReference type="Proteomes" id="UP000017984">
    <property type="component" value="Chromosome"/>
</dbReference>
<protein>
    <submittedName>
        <fullName evidence="2">Uncharacterized protein</fullName>
    </submittedName>
</protein>
<evidence type="ECO:0000313" key="3">
    <source>
        <dbReference type="Proteomes" id="UP000017984"/>
    </source>
</evidence>
<organism evidence="2 3">
    <name type="scientific">Streptomyces roseochromogenus subsp. oscitans DS 12.976</name>
    <dbReference type="NCBI Taxonomy" id="1352936"/>
    <lineage>
        <taxon>Bacteria</taxon>
        <taxon>Bacillati</taxon>
        <taxon>Actinomycetota</taxon>
        <taxon>Actinomycetes</taxon>
        <taxon>Kitasatosporales</taxon>
        <taxon>Streptomycetaceae</taxon>
        <taxon>Streptomyces</taxon>
    </lineage>
</organism>
<accession>V6KGJ0</accession>
<feature type="region of interest" description="Disordered" evidence="1">
    <location>
        <begin position="90"/>
        <end position="111"/>
    </location>
</feature>
<dbReference type="HOGENOM" id="CLU_172312_1_0_11"/>
<name>V6KGJ0_STRRC</name>
<proteinExistence type="predicted"/>
<dbReference type="RefSeq" id="WP_023547511.1">
    <property type="nucleotide sequence ID" value="NZ_CM002285.1"/>
</dbReference>